<proteinExistence type="predicted"/>
<evidence type="ECO:0000313" key="5">
    <source>
        <dbReference type="Proteomes" id="UP000295301"/>
    </source>
</evidence>
<dbReference type="CDD" id="cd03408">
    <property type="entry name" value="SPFH_like_u1"/>
    <property type="match status" value="1"/>
</dbReference>
<dbReference type="RefSeq" id="WP_133361669.1">
    <property type="nucleotide sequence ID" value="NZ_SMUV01000074.1"/>
</dbReference>
<feature type="region of interest" description="Disordered" evidence="1">
    <location>
        <begin position="283"/>
        <end position="313"/>
    </location>
</feature>
<protein>
    <submittedName>
        <fullName evidence="4">SPFH domain-containing protein</fullName>
    </submittedName>
</protein>
<dbReference type="Pfam" id="PF13421">
    <property type="entry name" value="Band_7_1"/>
    <property type="match status" value="1"/>
</dbReference>
<evidence type="ECO:0000256" key="1">
    <source>
        <dbReference type="SAM" id="MobiDB-lite"/>
    </source>
</evidence>
<dbReference type="PANTHER" id="PTHR37826">
    <property type="entry name" value="FLOTILLIN BAND_7_5 DOMAIN PROTEIN"/>
    <property type="match status" value="1"/>
</dbReference>
<evidence type="ECO:0000259" key="2">
    <source>
        <dbReference type="Pfam" id="PF13421"/>
    </source>
</evidence>
<sequence length="382" mass="41536">MGIFDFLTGEFIDVIHWTDDTRDTMVWRFEREGHEIKYGAKLTVREGQAAVFVHEGQLADVFTPGLYMLETNNMPVLTTLQHWDHGFKSPFKSEIYFVSTTRFNNLKWGTKNPIMLRDPEFGPTRIRAFGTYTIRVKDSARFLVEIVGTDGEFTMDEIAFQIRNIIVQEFSRVIAGAGIPVLDMAANTADLGKLIAAEVSPTLEGYGLEMPEFYIENISLPPAVEAALDKRTSMGLAGDLGKFTQYSAAEAMTAAASNPAGGGMAAGLGAGMGMAMANQMANQMTAQQARPGPWGAAPQPGQQAASPVPPPPPVEHVWHLAEGGETKGPFSRADLGRMASAGELTRETYVWTAGQDGWKQAEDVQELAQLFTILPPPPPPGV</sequence>
<dbReference type="EMBL" id="SMUV01000074">
    <property type="protein sequence ID" value="TDK41100.1"/>
    <property type="molecule type" value="Genomic_DNA"/>
</dbReference>
<evidence type="ECO:0000259" key="3">
    <source>
        <dbReference type="Pfam" id="PF14237"/>
    </source>
</evidence>
<dbReference type="InterPro" id="IPR036013">
    <property type="entry name" value="Band_7/SPFH_dom_sf"/>
</dbReference>
<dbReference type="InterPro" id="IPR025640">
    <property type="entry name" value="GYF_2"/>
</dbReference>
<evidence type="ECO:0000313" key="4">
    <source>
        <dbReference type="EMBL" id="TDK41100.1"/>
    </source>
</evidence>
<dbReference type="Pfam" id="PF14237">
    <property type="entry name" value="GYF_2"/>
    <property type="match status" value="1"/>
</dbReference>
<dbReference type="Gene3D" id="3.30.479.30">
    <property type="entry name" value="Band 7 domain"/>
    <property type="match status" value="1"/>
</dbReference>
<comment type="caution">
    <text evidence="4">The sequence shown here is derived from an EMBL/GenBank/DDBJ whole genome shotgun (WGS) entry which is preliminary data.</text>
</comment>
<dbReference type="Proteomes" id="UP000295301">
    <property type="component" value="Unassembled WGS sequence"/>
</dbReference>
<dbReference type="InterPro" id="IPR033880">
    <property type="entry name" value="SPFH_YdjI"/>
</dbReference>
<accession>A0A4R5UPY8</accession>
<dbReference type="OrthoDB" id="9764015at2"/>
<name>A0A4R5UPY8_9RHOB</name>
<keyword evidence="5" id="KW-1185">Reference proteome</keyword>
<dbReference type="PANTHER" id="PTHR37826:SF2">
    <property type="entry name" value="ZINC-RIBBON DOMAIN-CONTAINING PROTEIN"/>
    <property type="match status" value="1"/>
</dbReference>
<gene>
    <name evidence="4" type="ORF">E1832_20610</name>
</gene>
<feature type="compositionally biased region" description="Low complexity" evidence="1">
    <location>
        <begin position="283"/>
        <end position="306"/>
    </location>
</feature>
<feature type="domain" description="GYF" evidence="3">
    <location>
        <begin position="318"/>
        <end position="367"/>
    </location>
</feature>
<dbReference type="AlphaFoldDB" id="A0A4R5UPY8"/>
<organism evidence="4 5">
    <name type="scientific">Antarcticimicrobium luteum</name>
    <dbReference type="NCBI Taxonomy" id="2547397"/>
    <lineage>
        <taxon>Bacteria</taxon>
        <taxon>Pseudomonadati</taxon>
        <taxon>Pseudomonadota</taxon>
        <taxon>Alphaproteobacteria</taxon>
        <taxon>Rhodobacterales</taxon>
        <taxon>Paracoccaceae</taxon>
        <taxon>Antarcticimicrobium</taxon>
    </lineage>
</organism>
<dbReference type="SUPFAM" id="SSF117892">
    <property type="entry name" value="Band 7/SPFH domain"/>
    <property type="match status" value="1"/>
</dbReference>
<reference evidence="4 5" key="1">
    <citation type="submission" date="2019-03" db="EMBL/GenBank/DDBJ databases">
        <title>Ruegeria lutea sp. nov., a novel strain, isolated from marine sediment, the Masan Bay, South Korea.</title>
        <authorList>
            <person name="Kim J."/>
            <person name="Kim D.-Y."/>
            <person name="Lee S.-S."/>
        </authorList>
    </citation>
    <scope>NUCLEOTIDE SEQUENCE [LARGE SCALE GENOMIC DNA]</scope>
    <source>
        <strain evidence="4 5">318-1</strain>
    </source>
</reference>
<feature type="domain" description="SPFH" evidence="2">
    <location>
        <begin position="26"/>
        <end position="235"/>
    </location>
</feature>